<evidence type="ECO:0000313" key="3">
    <source>
        <dbReference type="Proteomes" id="UP000290189"/>
    </source>
</evidence>
<feature type="compositionally biased region" description="Basic residues" evidence="1">
    <location>
        <begin position="1045"/>
        <end position="1058"/>
    </location>
</feature>
<feature type="compositionally biased region" description="Low complexity" evidence="1">
    <location>
        <begin position="1011"/>
        <end position="1029"/>
    </location>
</feature>
<feature type="compositionally biased region" description="Low complexity" evidence="1">
    <location>
        <begin position="440"/>
        <end position="451"/>
    </location>
</feature>
<accession>A0A3P3Y537</accession>
<evidence type="ECO:0000256" key="1">
    <source>
        <dbReference type="SAM" id="MobiDB-lite"/>
    </source>
</evidence>
<feature type="compositionally biased region" description="Low complexity" evidence="1">
    <location>
        <begin position="745"/>
        <end position="756"/>
    </location>
</feature>
<keyword evidence="2" id="KW-0496">Mitochondrion</keyword>
<feature type="region of interest" description="Disordered" evidence="1">
    <location>
        <begin position="494"/>
        <end position="660"/>
    </location>
</feature>
<dbReference type="EMBL" id="OVEO01000004">
    <property type="protein sequence ID" value="SPQ95297.1"/>
    <property type="molecule type" value="Genomic_DNA"/>
</dbReference>
<name>A0A3P3Y537_PLABS</name>
<feature type="region of interest" description="Disordered" evidence="1">
    <location>
        <begin position="1081"/>
        <end position="1102"/>
    </location>
</feature>
<feature type="compositionally biased region" description="Pro residues" evidence="1">
    <location>
        <begin position="45"/>
        <end position="67"/>
    </location>
</feature>
<feature type="region of interest" description="Disordered" evidence="1">
    <location>
        <begin position="1192"/>
        <end position="1216"/>
    </location>
</feature>
<feature type="region of interest" description="Disordered" evidence="1">
    <location>
        <begin position="336"/>
        <end position="482"/>
    </location>
</feature>
<feature type="compositionally biased region" description="Low complexity" evidence="1">
    <location>
        <begin position="707"/>
        <end position="718"/>
    </location>
</feature>
<feature type="compositionally biased region" description="Basic and acidic residues" evidence="1">
    <location>
        <begin position="684"/>
        <end position="700"/>
    </location>
</feature>
<protein>
    <submittedName>
        <fullName evidence="2">Uncharacterized protein</fullName>
    </submittedName>
</protein>
<feature type="compositionally biased region" description="Low complexity" evidence="1">
    <location>
        <begin position="524"/>
        <end position="547"/>
    </location>
</feature>
<feature type="compositionally biased region" description="Pro residues" evidence="1">
    <location>
        <begin position="381"/>
        <end position="394"/>
    </location>
</feature>
<feature type="compositionally biased region" description="Low complexity" evidence="1">
    <location>
        <begin position="496"/>
        <end position="508"/>
    </location>
</feature>
<feature type="region of interest" description="Disordered" evidence="1">
    <location>
        <begin position="684"/>
        <end position="762"/>
    </location>
</feature>
<feature type="region of interest" description="Disordered" evidence="1">
    <location>
        <begin position="1595"/>
        <end position="1615"/>
    </location>
</feature>
<proteinExistence type="predicted"/>
<feature type="region of interest" description="Disordered" evidence="1">
    <location>
        <begin position="1"/>
        <end position="67"/>
    </location>
</feature>
<sequence length="1615" mass="172397">MHHPKRKSSALIGRRSSQAPPKDVVGGVPDLLQFTTKSVSAARPAPAPAPEPEPAAPPPPPPVQPVIAPAPPEPIVVHGEPAAQITRLARLGKAIRLGLRFIRSARNAPRATSAPAFADFWDIKPTLAPTRRKLNKFIFEAATDLSVIVDGQEVIHEYCTQVDPNMYTTEALAVRERLRHDPVVVRVAREFWSTFGKAFSESRDDDQRLLNRLTYVDFHMRLVRALYPPDALTDEASRRLAVDDWASDSRGATRMNFKEFRAALYEIADLWTPSLDANDYVYFLKVLFCRMAFRSQVARVNGLLRRPDTRFQWKPLPQVSNATPFEDYFDVESLDGASTRSDSKRNSLIDRGAAPSPPPAADAKRRRGSILKRPVDRPAYTGPPSPPARSPSPPTSTRARPTAPKRPPKVLSFMAPPKQRVKAAPLPPPVFEDDEAVSDTPTTTTTTTTTPRGKRPPSKRTVSTSPARRQRRRRRTDRSLSAMLDSIVRDVGGWAASGAGPAATTSPAPFEDSIAGRYPTNERTSSMSSTTTWVSRTLTETTTTAPETTRRSRHGAAIDEFRRRGAPALSDSERDSDDEEDGAAAGPAGTRTLTLDGRHKRAMREAPEWRRRRPSMSAASGDDDGASLGAGASSRRTQASERRRQQMVAPSSDGSEFKPVYKKDPVAAAVANLDDGARVVKGPDRVVETVDEDRRVRDVAGNDDEQAAGSVSSAAARSQRWATEAPHRRVPTTDPLGPPPDGARRAASQAPPQATNDENDEDVGVVVDAQQRVDDAIAAEASAESAAVVDALAMRLATSPRLDGPVSGDRVRALCERAVTLSAQFLPNLTGPALVDALFSRMEQMLPVGAVPETPAPTSSARTATDLVNELYKRMANQQWHPSVPVDSLADSATSYAAGAAADWADGGGVTVRAPAINVLVTTTVAPPAPSSSASPVPTASTATAPAASSTSANPPATFAATVEPVRPAPSEEPVALDRPVPPAEERPQSQRAGRGHWAPRDPVPAPPASAAPDGRSRPGSASTQQQPTPSRPEEPQPPPSPPSPRRRQRRPATRRPRAVSNAAVSPMRISIVPGLRRSRPSVDLLQHPSTTGAASAADEGVPSSSWFRAQGVRLGTGHPAGPLRITPRPPTRPNASPRYDRQRHRAVSHPSLSTALAVTPAVAQRAQGATFEHDDDDEATIDDLWAVHREQQRDRRARRPDADTAQPGAAASNVPEDVLMTELAEQLSSSSLAPLSLDVGQPRKAVLDALLRPLLASRKSLTTLPQSRSCDHLSVVSGSLGFLSSPKTYRQRPSSAQAMRPTPVLDVAHKRERSSSPARRLEPPRPVHAIAVGASSHVGDSSPPDEAVGPGIAITGVVGPGHVAACPDGGVPHPVTVVAQHCHNAPAAASLETSLTITPALPGWCRRRPSSAPARSAATAVPAPVQNDDLHRLPEQEGVDDDDDADIDRLASCLTVTTVLGAAPPGPGAVKGAPLYLPVHRPEGERIRTPLPPASPSGSSRDPHLVQILRRALGKGSHSCRPVSARSHVRAHRDRSLAGGWHWVPPGQASGPEALLTDPGSQASLDCQADDRGRAICRLRAWTPVPCFASRPCDDAARAPSPPTGSASVRLLHF</sequence>
<organism evidence="2 3">
    <name type="scientific">Plasmodiophora brassicae</name>
    <name type="common">Clubroot disease agent</name>
    <dbReference type="NCBI Taxonomy" id="37360"/>
    <lineage>
        <taxon>Eukaryota</taxon>
        <taxon>Sar</taxon>
        <taxon>Rhizaria</taxon>
        <taxon>Endomyxa</taxon>
        <taxon>Phytomyxea</taxon>
        <taxon>Plasmodiophorida</taxon>
        <taxon>Plasmodiophoridae</taxon>
        <taxon>Plasmodiophora</taxon>
    </lineage>
</organism>
<feature type="compositionally biased region" description="Low complexity" evidence="1">
    <location>
        <begin position="926"/>
        <end position="962"/>
    </location>
</feature>
<dbReference type="PANTHER" id="PTHR48125:SF10">
    <property type="entry name" value="OS12G0136300 PROTEIN"/>
    <property type="match status" value="1"/>
</dbReference>
<dbReference type="PANTHER" id="PTHR48125">
    <property type="entry name" value="LP07818P1"/>
    <property type="match status" value="1"/>
</dbReference>
<evidence type="ECO:0000313" key="2">
    <source>
        <dbReference type="EMBL" id="SPQ95297.1"/>
    </source>
</evidence>
<gene>
    <name evidence="2" type="ORF">PLBR_LOCUS2512</name>
</gene>
<dbReference type="Proteomes" id="UP000290189">
    <property type="component" value="Unassembled WGS sequence"/>
</dbReference>
<feature type="region of interest" description="Disordered" evidence="1">
    <location>
        <begin position="926"/>
        <end position="1066"/>
    </location>
</feature>
<reference evidence="2 3" key="1">
    <citation type="submission" date="2018-03" db="EMBL/GenBank/DDBJ databases">
        <authorList>
            <person name="Fogelqvist J."/>
        </authorList>
    </citation>
    <scope>NUCLEOTIDE SEQUENCE [LARGE SCALE GENOMIC DNA]</scope>
</reference>
<feature type="region of interest" description="Disordered" evidence="1">
    <location>
        <begin position="1117"/>
        <end position="1140"/>
    </location>
</feature>
<feature type="compositionally biased region" description="Basic and acidic residues" evidence="1">
    <location>
        <begin position="1192"/>
        <end position="1203"/>
    </location>
</feature>
<geneLocation type="mitochondrion" evidence="2"/>